<evidence type="ECO:0000313" key="3">
    <source>
        <dbReference type="Proteomes" id="UP001596071"/>
    </source>
</evidence>
<organism evidence="2 3">
    <name type="scientific">Sporosarcina koreensis</name>
    <dbReference type="NCBI Taxonomy" id="334735"/>
    <lineage>
        <taxon>Bacteria</taxon>
        <taxon>Bacillati</taxon>
        <taxon>Bacillota</taxon>
        <taxon>Bacilli</taxon>
        <taxon>Bacillales</taxon>
        <taxon>Caryophanaceae</taxon>
        <taxon>Sporosarcina</taxon>
    </lineage>
</organism>
<accession>A0ABW0TVJ8</accession>
<evidence type="ECO:0000313" key="2">
    <source>
        <dbReference type="EMBL" id="MFC5602374.1"/>
    </source>
</evidence>
<keyword evidence="1" id="KW-0812">Transmembrane</keyword>
<dbReference type="Proteomes" id="UP001596071">
    <property type="component" value="Unassembled WGS sequence"/>
</dbReference>
<sequence length="147" mass="16744">MRQFFQLIGIGIASGIILAVLMQLVFALTGNEAYILLYNVDYFPIIHIFKDSAWFGFAFHLVFCIASVVGMFYLLTFLGWQYSIWPYVAVYTAGSGVLYFLTLLTDEPPAADDRMAWIFWTAGHFVFSLAVGWMVRLFVKPDTKARV</sequence>
<gene>
    <name evidence="2" type="ORF">ACFPTP_04000</name>
</gene>
<protein>
    <recommendedName>
        <fullName evidence="4">DUF2938 domain-containing protein</fullName>
    </recommendedName>
</protein>
<dbReference type="EMBL" id="JBHSNP010000009">
    <property type="protein sequence ID" value="MFC5602374.1"/>
    <property type="molecule type" value="Genomic_DNA"/>
</dbReference>
<evidence type="ECO:0008006" key="4">
    <source>
        <dbReference type="Google" id="ProtNLM"/>
    </source>
</evidence>
<keyword evidence="3" id="KW-1185">Reference proteome</keyword>
<feature type="transmembrane region" description="Helical" evidence="1">
    <location>
        <begin position="117"/>
        <end position="139"/>
    </location>
</feature>
<feature type="transmembrane region" description="Helical" evidence="1">
    <location>
        <begin position="53"/>
        <end position="75"/>
    </location>
</feature>
<keyword evidence="1" id="KW-0472">Membrane</keyword>
<dbReference type="RefSeq" id="WP_381442395.1">
    <property type="nucleotide sequence ID" value="NZ_JBHSNP010000009.1"/>
</dbReference>
<reference evidence="3" key="1">
    <citation type="journal article" date="2019" name="Int. J. Syst. Evol. Microbiol.">
        <title>The Global Catalogue of Microorganisms (GCM) 10K type strain sequencing project: providing services to taxonomists for standard genome sequencing and annotation.</title>
        <authorList>
            <consortium name="The Broad Institute Genomics Platform"/>
            <consortium name="The Broad Institute Genome Sequencing Center for Infectious Disease"/>
            <person name="Wu L."/>
            <person name="Ma J."/>
        </authorList>
    </citation>
    <scope>NUCLEOTIDE SEQUENCE [LARGE SCALE GENOMIC DNA]</scope>
    <source>
        <strain evidence="3">KACC 11299</strain>
    </source>
</reference>
<name>A0ABW0TVJ8_9BACL</name>
<keyword evidence="1" id="KW-1133">Transmembrane helix</keyword>
<evidence type="ECO:0000256" key="1">
    <source>
        <dbReference type="SAM" id="Phobius"/>
    </source>
</evidence>
<proteinExistence type="predicted"/>
<feature type="transmembrane region" description="Helical" evidence="1">
    <location>
        <begin position="87"/>
        <end position="105"/>
    </location>
</feature>
<comment type="caution">
    <text evidence="2">The sequence shown here is derived from an EMBL/GenBank/DDBJ whole genome shotgun (WGS) entry which is preliminary data.</text>
</comment>
<feature type="transmembrane region" description="Helical" evidence="1">
    <location>
        <begin position="7"/>
        <end position="28"/>
    </location>
</feature>